<sequence length="170" mass="18680">MSDLLANVTASIKAAKIIPDVIRQSNFVPSVLFSIVWPSNGTEVIVGDEIERDLTDPEPEIKLSPMALPKEDASYTLVMTDPDAPTRSNPKFGQWRHWVLPGVRLPAANIDETAVFLLFEEPTGGITISPNAAEHGSDPATRKNWDAMEFAKSHNLKLVGVNYLETKAQE</sequence>
<evidence type="ECO:0000313" key="2">
    <source>
        <dbReference type="Proteomes" id="UP000054270"/>
    </source>
</evidence>
<dbReference type="OrthoDB" id="2506647at2759"/>
<dbReference type="EMBL" id="KN817527">
    <property type="protein sequence ID" value="KJA26526.1"/>
    <property type="molecule type" value="Genomic_DNA"/>
</dbReference>
<dbReference type="AlphaFoldDB" id="A0A0D2PD78"/>
<gene>
    <name evidence="1" type="ORF">HYPSUDRAFT_75342</name>
</gene>
<dbReference type="CDD" id="cd00866">
    <property type="entry name" value="PEBP_euk"/>
    <property type="match status" value="1"/>
</dbReference>
<dbReference type="PANTHER" id="PTHR11362:SF82">
    <property type="entry name" value="PHOSPHATIDYLETHANOLAMINE-BINDING PROTEIN 4"/>
    <property type="match status" value="1"/>
</dbReference>
<keyword evidence="2" id="KW-1185">Reference proteome</keyword>
<dbReference type="STRING" id="945553.A0A0D2PD78"/>
<evidence type="ECO:0008006" key="3">
    <source>
        <dbReference type="Google" id="ProtNLM"/>
    </source>
</evidence>
<dbReference type="PANTHER" id="PTHR11362">
    <property type="entry name" value="PHOSPHATIDYLETHANOLAMINE-BINDING PROTEIN"/>
    <property type="match status" value="1"/>
</dbReference>
<dbReference type="Pfam" id="PF01161">
    <property type="entry name" value="PBP"/>
    <property type="match status" value="1"/>
</dbReference>
<dbReference type="Proteomes" id="UP000054270">
    <property type="component" value="Unassembled WGS sequence"/>
</dbReference>
<organism evidence="1 2">
    <name type="scientific">Hypholoma sublateritium (strain FD-334 SS-4)</name>
    <dbReference type="NCBI Taxonomy" id="945553"/>
    <lineage>
        <taxon>Eukaryota</taxon>
        <taxon>Fungi</taxon>
        <taxon>Dikarya</taxon>
        <taxon>Basidiomycota</taxon>
        <taxon>Agaricomycotina</taxon>
        <taxon>Agaricomycetes</taxon>
        <taxon>Agaricomycetidae</taxon>
        <taxon>Agaricales</taxon>
        <taxon>Agaricineae</taxon>
        <taxon>Strophariaceae</taxon>
        <taxon>Hypholoma</taxon>
    </lineage>
</organism>
<dbReference type="InterPro" id="IPR008914">
    <property type="entry name" value="PEBP"/>
</dbReference>
<name>A0A0D2PD78_HYPSF</name>
<reference evidence="2" key="1">
    <citation type="submission" date="2014-04" db="EMBL/GenBank/DDBJ databases">
        <title>Evolutionary Origins and Diversification of the Mycorrhizal Mutualists.</title>
        <authorList>
            <consortium name="DOE Joint Genome Institute"/>
            <consortium name="Mycorrhizal Genomics Consortium"/>
            <person name="Kohler A."/>
            <person name="Kuo A."/>
            <person name="Nagy L.G."/>
            <person name="Floudas D."/>
            <person name="Copeland A."/>
            <person name="Barry K.W."/>
            <person name="Cichocki N."/>
            <person name="Veneault-Fourrey C."/>
            <person name="LaButti K."/>
            <person name="Lindquist E.A."/>
            <person name="Lipzen A."/>
            <person name="Lundell T."/>
            <person name="Morin E."/>
            <person name="Murat C."/>
            <person name="Riley R."/>
            <person name="Ohm R."/>
            <person name="Sun H."/>
            <person name="Tunlid A."/>
            <person name="Henrissat B."/>
            <person name="Grigoriev I.V."/>
            <person name="Hibbett D.S."/>
            <person name="Martin F."/>
        </authorList>
    </citation>
    <scope>NUCLEOTIDE SEQUENCE [LARGE SCALE GENOMIC DNA]</scope>
    <source>
        <strain evidence="2">FD-334 SS-4</strain>
    </source>
</reference>
<protein>
    <recommendedName>
        <fullName evidence="3">Phosphatidylethanolamine-binding protein</fullName>
    </recommendedName>
</protein>
<dbReference type="OMA" id="FFTQTIE"/>
<dbReference type="Gene3D" id="3.90.280.10">
    <property type="entry name" value="PEBP-like"/>
    <property type="match status" value="2"/>
</dbReference>
<evidence type="ECO:0000313" key="1">
    <source>
        <dbReference type="EMBL" id="KJA26526.1"/>
    </source>
</evidence>
<accession>A0A0D2PD78</accession>
<dbReference type="SUPFAM" id="SSF49777">
    <property type="entry name" value="PEBP-like"/>
    <property type="match status" value="1"/>
</dbReference>
<dbReference type="InterPro" id="IPR035810">
    <property type="entry name" value="PEBP_euk"/>
</dbReference>
<dbReference type="InterPro" id="IPR036610">
    <property type="entry name" value="PEBP-like_sf"/>
</dbReference>
<proteinExistence type="predicted"/>